<evidence type="ECO:0000256" key="3">
    <source>
        <dbReference type="ARBA" id="ARBA00022840"/>
    </source>
</evidence>
<name>A0ABN2QKK2_9MICO</name>
<evidence type="ECO:0000313" key="6">
    <source>
        <dbReference type="Proteomes" id="UP001499954"/>
    </source>
</evidence>
<feature type="domain" description="ABC transporter" evidence="4">
    <location>
        <begin position="3"/>
        <end position="199"/>
    </location>
</feature>
<accession>A0ABN2QKK2</accession>
<keyword evidence="2" id="KW-0547">Nucleotide-binding</keyword>
<dbReference type="InterPro" id="IPR003593">
    <property type="entry name" value="AAA+_ATPase"/>
</dbReference>
<dbReference type="Gene3D" id="3.40.50.300">
    <property type="entry name" value="P-loop containing nucleotide triphosphate hydrolases"/>
    <property type="match status" value="1"/>
</dbReference>
<dbReference type="PROSITE" id="PS00211">
    <property type="entry name" value="ABC_TRANSPORTER_1"/>
    <property type="match status" value="1"/>
</dbReference>
<dbReference type="RefSeq" id="WP_157413968.1">
    <property type="nucleotide sequence ID" value="NZ_BAAAMK010000002.1"/>
</dbReference>
<comment type="caution">
    <text evidence="5">The sequence shown here is derived from an EMBL/GenBank/DDBJ whole genome shotgun (WGS) entry which is preliminary data.</text>
</comment>
<dbReference type="PANTHER" id="PTHR42788">
    <property type="entry name" value="TAURINE IMPORT ATP-BINDING PROTEIN-RELATED"/>
    <property type="match status" value="1"/>
</dbReference>
<dbReference type="Pfam" id="PF00005">
    <property type="entry name" value="ABC_tran"/>
    <property type="match status" value="1"/>
</dbReference>
<dbReference type="GO" id="GO:0005524">
    <property type="term" value="F:ATP binding"/>
    <property type="evidence" value="ECO:0007669"/>
    <property type="project" value="UniProtKB-KW"/>
</dbReference>
<dbReference type="Proteomes" id="UP001499954">
    <property type="component" value="Unassembled WGS sequence"/>
</dbReference>
<keyword evidence="6" id="KW-1185">Reference proteome</keyword>
<gene>
    <name evidence="5" type="ORF">GCM10009717_19780</name>
</gene>
<dbReference type="PROSITE" id="PS50893">
    <property type="entry name" value="ABC_TRANSPORTER_2"/>
    <property type="match status" value="1"/>
</dbReference>
<evidence type="ECO:0000259" key="4">
    <source>
        <dbReference type="PROSITE" id="PS50893"/>
    </source>
</evidence>
<proteinExistence type="predicted"/>
<keyword evidence="1" id="KW-0813">Transport</keyword>
<dbReference type="SUPFAM" id="SSF52540">
    <property type="entry name" value="P-loop containing nucleoside triphosphate hydrolases"/>
    <property type="match status" value="1"/>
</dbReference>
<keyword evidence="3 5" id="KW-0067">ATP-binding</keyword>
<dbReference type="SMART" id="SM00382">
    <property type="entry name" value="AAA"/>
    <property type="match status" value="1"/>
</dbReference>
<dbReference type="InterPro" id="IPR050166">
    <property type="entry name" value="ABC_transporter_ATP-bind"/>
</dbReference>
<dbReference type="InterPro" id="IPR003439">
    <property type="entry name" value="ABC_transporter-like_ATP-bd"/>
</dbReference>
<dbReference type="PANTHER" id="PTHR42788:SF13">
    <property type="entry name" value="ALIPHATIC SULFONATES IMPORT ATP-BINDING PROTEIN SSUB"/>
    <property type="match status" value="1"/>
</dbReference>
<organism evidence="5 6">
    <name type="scientific">Agromyces allii</name>
    <dbReference type="NCBI Taxonomy" id="393607"/>
    <lineage>
        <taxon>Bacteria</taxon>
        <taxon>Bacillati</taxon>
        <taxon>Actinomycetota</taxon>
        <taxon>Actinomycetes</taxon>
        <taxon>Micrococcales</taxon>
        <taxon>Microbacteriaceae</taxon>
        <taxon>Agromyces</taxon>
    </lineage>
</organism>
<dbReference type="EMBL" id="BAAAMK010000002">
    <property type="protein sequence ID" value="GAA1953907.1"/>
    <property type="molecule type" value="Genomic_DNA"/>
</dbReference>
<sequence length="199" mass="21390">MRIELAAIGHQFADQWLFQGLSLTFEADRLYALVGPSGSGKSTLLSIIASMISPTEGSITFERVDEVFWVFQTANGVPARSAADHVALPLLAQGMDRTVADPIAHDILHRFGLGATADRPFKSLSGGEAQRLMLARAMARDPQCLLIDEPTAQLDRTSAASVTTTLINLRSSSRITIVATHDQSVIDACDSVIDLTPQT</sequence>
<evidence type="ECO:0000256" key="1">
    <source>
        <dbReference type="ARBA" id="ARBA00022448"/>
    </source>
</evidence>
<evidence type="ECO:0000313" key="5">
    <source>
        <dbReference type="EMBL" id="GAA1953907.1"/>
    </source>
</evidence>
<protein>
    <submittedName>
        <fullName evidence="5">ATP-binding cassette domain-containing protein</fullName>
    </submittedName>
</protein>
<evidence type="ECO:0000256" key="2">
    <source>
        <dbReference type="ARBA" id="ARBA00022741"/>
    </source>
</evidence>
<reference evidence="5 6" key="1">
    <citation type="journal article" date="2019" name="Int. J. Syst. Evol. Microbiol.">
        <title>The Global Catalogue of Microorganisms (GCM) 10K type strain sequencing project: providing services to taxonomists for standard genome sequencing and annotation.</title>
        <authorList>
            <consortium name="The Broad Institute Genomics Platform"/>
            <consortium name="The Broad Institute Genome Sequencing Center for Infectious Disease"/>
            <person name="Wu L."/>
            <person name="Ma J."/>
        </authorList>
    </citation>
    <scope>NUCLEOTIDE SEQUENCE [LARGE SCALE GENOMIC DNA]</scope>
    <source>
        <strain evidence="5 6">JCM 13584</strain>
    </source>
</reference>
<dbReference type="InterPro" id="IPR027417">
    <property type="entry name" value="P-loop_NTPase"/>
</dbReference>
<dbReference type="InterPro" id="IPR017871">
    <property type="entry name" value="ABC_transporter-like_CS"/>
</dbReference>